<dbReference type="Proteomes" id="UP000747399">
    <property type="component" value="Unassembled WGS sequence"/>
</dbReference>
<keyword evidence="2" id="KW-0732">Signal</keyword>
<feature type="compositionally biased region" description="Pro residues" evidence="1">
    <location>
        <begin position="32"/>
        <end position="45"/>
    </location>
</feature>
<dbReference type="AlphaFoldDB" id="A0A8J4B638"/>
<accession>A0A8J4B638</accession>
<evidence type="ECO:0000256" key="2">
    <source>
        <dbReference type="SAM" id="SignalP"/>
    </source>
</evidence>
<organism evidence="3 4">
    <name type="scientific">Volvox africanus</name>
    <dbReference type="NCBI Taxonomy" id="51714"/>
    <lineage>
        <taxon>Eukaryota</taxon>
        <taxon>Viridiplantae</taxon>
        <taxon>Chlorophyta</taxon>
        <taxon>core chlorophytes</taxon>
        <taxon>Chlorophyceae</taxon>
        <taxon>CS clade</taxon>
        <taxon>Chlamydomonadales</taxon>
        <taxon>Volvocaceae</taxon>
        <taxon>Volvox</taxon>
    </lineage>
</organism>
<dbReference type="EMBL" id="BNCO01000019">
    <property type="protein sequence ID" value="GIL54859.1"/>
    <property type="molecule type" value="Genomic_DNA"/>
</dbReference>
<proteinExistence type="predicted"/>
<sequence>MPLWFKMAVLTAFAVLATAGTAQAAISKNPPSAKPSPPSRPSPPPPPASCRFCFNLSVTNYSTMKPLTSVDCATIRANLTTGIAALFNESFDGSLSPLTGGCNISTGAITACAAITPTKDPWKPSSVTIIKAFQTVLRNSLFFYLNRWTTVQTACSKKLTFTGLVFSTGFCLPGHTHTVSCSAT</sequence>
<evidence type="ECO:0008006" key="5">
    <source>
        <dbReference type="Google" id="ProtNLM"/>
    </source>
</evidence>
<feature type="chain" id="PRO_5035206059" description="Pherophorin domain-containing protein" evidence="2">
    <location>
        <begin position="25"/>
        <end position="184"/>
    </location>
</feature>
<feature type="signal peptide" evidence="2">
    <location>
        <begin position="1"/>
        <end position="24"/>
    </location>
</feature>
<evidence type="ECO:0000256" key="1">
    <source>
        <dbReference type="SAM" id="MobiDB-lite"/>
    </source>
</evidence>
<reference evidence="3" key="1">
    <citation type="journal article" date="2021" name="Proc. Natl. Acad. Sci. U.S.A.">
        <title>Three genomes in the algal genus Volvox reveal the fate of a haploid sex-determining region after a transition to homothallism.</title>
        <authorList>
            <person name="Yamamoto K."/>
            <person name="Hamaji T."/>
            <person name="Kawai-Toyooka H."/>
            <person name="Matsuzaki R."/>
            <person name="Takahashi F."/>
            <person name="Nishimura Y."/>
            <person name="Kawachi M."/>
            <person name="Noguchi H."/>
            <person name="Minakuchi Y."/>
            <person name="Umen J.G."/>
            <person name="Toyoda A."/>
            <person name="Nozaki H."/>
        </authorList>
    </citation>
    <scope>NUCLEOTIDE SEQUENCE</scope>
    <source>
        <strain evidence="3">NIES-3780</strain>
    </source>
</reference>
<gene>
    <name evidence="3" type="ORF">Vafri_10551</name>
</gene>
<evidence type="ECO:0000313" key="4">
    <source>
        <dbReference type="Proteomes" id="UP000747399"/>
    </source>
</evidence>
<protein>
    <recommendedName>
        <fullName evidence="5">Pherophorin domain-containing protein</fullName>
    </recommendedName>
</protein>
<feature type="region of interest" description="Disordered" evidence="1">
    <location>
        <begin position="26"/>
        <end position="45"/>
    </location>
</feature>
<name>A0A8J4B638_9CHLO</name>
<keyword evidence="4" id="KW-1185">Reference proteome</keyword>
<comment type="caution">
    <text evidence="3">The sequence shown here is derived from an EMBL/GenBank/DDBJ whole genome shotgun (WGS) entry which is preliminary data.</text>
</comment>
<evidence type="ECO:0000313" key="3">
    <source>
        <dbReference type="EMBL" id="GIL54859.1"/>
    </source>
</evidence>